<dbReference type="GO" id="GO:0051787">
    <property type="term" value="F:misfolded protein binding"/>
    <property type="evidence" value="ECO:0007669"/>
    <property type="project" value="TreeGrafter"/>
</dbReference>
<dbReference type="PROSITE" id="PS50076">
    <property type="entry name" value="DNAJ_2"/>
    <property type="match status" value="1"/>
</dbReference>
<dbReference type="CDD" id="cd06257">
    <property type="entry name" value="DnaJ"/>
    <property type="match status" value="1"/>
</dbReference>
<dbReference type="SUPFAM" id="SSF52833">
    <property type="entry name" value="Thioredoxin-like"/>
    <property type="match status" value="5"/>
</dbReference>
<feature type="domain" description="Thioredoxin" evidence="11">
    <location>
        <begin position="621"/>
        <end position="753"/>
    </location>
</feature>
<dbReference type="GO" id="GO:0005788">
    <property type="term" value="C:endoplasmic reticulum lumen"/>
    <property type="evidence" value="ECO:0007669"/>
    <property type="project" value="UniProtKB-SubCell"/>
</dbReference>
<dbReference type="GO" id="GO:0036503">
    <property type="term" value="P:ERAD pathway"/>
    <property type="evidence" value="ECO:0007669"/>
    <property type="project" value="UniProtKB-ARBA"/>
</dbReference>
<dbReference type="SMART" id="SM00271">
    <property type="entry name" value="DnaJ"/>
    <property type="match status" value="1"/>
</dbReference>
<dbReference type="CDD" id="cd02961">
    <property type="entry name" value="PDI_a_family"/>
    <property type="match status" value="1"/>
</dbReference>
<evidence type="ECO:0000256" key="5">
    <source>
        <dbReference type="ARBA" id="ARBA00022824"/>
    </source>
</evidence>
<feature type="domain" description="Thioredoxin" evidence="11">
    <location>
        <begin position="409"/>
        <end position="527"/>
    </location>
</feature>
<keyword evidence="8" id="KW-0325">Glycoprotein</keyword>
<dbReference type="GO" id="GO:0016671">
    <property type="term" value="F:oxidoreductase activity, acting on a sulfur group of donors, disulfide as acceptor"/>
    <property type="evidence" value="ECO:0007669"/>
    <property type="project" value="TreeGrafter"/>
</dbReference>
<dbReference type="InterPro" id="IPR013766">
    <property type="entry name" value="Thioredoxin_domain"/>
</dbReference>
<evidence type="ECO:0000256" key="2">
    <source>
        <dbReference type="ARBA" id="ARBA00020920"/>
    </source>
</evidence>
<organism evidence="12 13">
    <name type="scientific">Sinocyclocheilus grahami</name>
    <name type="common">Dianchi golden-line fish</name>
    <name type="synonym">Barbus grahami</name>
    <dbReference type="NCBI Taxonomy" id="75366"/>
    <lineage>
        <taxon>Eukaryota</taxon>
        <taxon>Metazoa</taxon>
        <taxon>Chordata</taxon>
        <taxon>Craniata</taxon>
        <taxon>Vertebrata</taxon>
        <taxon>Euteleostomi</taxon>
        <taxon>Actinopterygii</taxon>
        <taxon>Neopterygii</taxon>
        <taxon>Teleostei</taxon>
        <taxon>Ostariophysi</taxon>
        <taxon>Cypriniformes</taxon>
        <taxon>Cyprinidae</taxon>
        <taxon>Cyprininae</taxon>
        <taxon>Sinocyclocheilus</taxon>
    </lineage>
</organism>
<evidence type="ECO:0000256" key="6">
    <source>
        <dbReference type="ARBA" id="ARBA00023002"/>
    </source>
</evidence>
<evidence type="ECO:0000259" key="10">
    <source>
        <dbReference type="PROSITE" id="PS50076"/>
    </source>
</evidence>
<dbReference type="Pfam" id="PF00226">
    <property type="entry name" value="DnaJ"/>
    <property type="match status" value="1"/>
</dbReference>
<evidence type="ECO:0000313" key="12">
    <source>
        <dbReference type="Ensembl" id="ENSSGRP00000011552.1"/>
    </source>
</evidence>
<dbReference type="FunFam" id="1.10.287.110:FF:000029">
    <property type="entry name" value="DnaJ homolog subfamily C member 10"/>
    <property type="match status" value="1"/>
</dbReference>
<dbReference type="Ensembl" id="ENSSGRT00000012533.1">
    <property type="protein sequence ID" value="ENSSGRP00000011552.1"/>
    <property type="gene ID" value="ENSSGRG00000006605.1"/>
</dbReference>
<dbReference type="InterPro" id="IPR036249">
    <property type="entry name" value="Thioredoxin-like_sf"/>
</dbReference>
<dbReference type="Proteomes" id="UP000472262">
    <property type="component" value="Unassembled WGS sequence"/>
</dbReference>
<dbReference type="FunFam" id="3.40.30.10:FF:000169">
    <property type="entry name" value="DnaJ homolog subfamily C member 10"/>
    <property type="match status" value="1"/>
</dbReference>
<sequence>SSHTLQTYTSLVFERPIGMWLFVTISSDEDYYKLLGISREASTREIRQAFKKLALTMHPDKNPNDATAHEKFLKINRAYEVLKDEDLRKKYDKYGEKGLQDEQQGGRYESWNYYRYDFGIYDDDPEITTLDRGDFDAAVNSGEVWFVNFYFPRCSHCHDLAPTWREFANEMDGVIRIGAVNCGDNGMLCRSKGINSYPSLYVFRAGMKPEKYYSDRTKSSLTTFAMQFVKSKVTELWQGITFCKNEHCNLSSTCFSLQNGLVNVGWMDCSKQADQCDSFEITTSTTVLFPPGSSLAQKGSVMFIQSLDTKEIYAQVLQHLPDLEILTKSSFEHKLAHHQWLISFSFGQNDLASHEYKKLKALLKGSHIQVGKVDCVADSELCASLYIQKPCVAVFKGVGTHDFEIHHGKDALYNVVAFAKESVNAHVTTLRPENFPSHEKEPWLVDFFAPWCPPCRALLPELRKASVQLFGQLKFGTLDCTVHERLCNMYNIHAYPTTVIFNKSSIHEYEGHHSADGILEFIEDLVNPVVVTLTSESFQELVEKRKSSETWMVDFYAPWCGPCQALLPEWRRMARMLSGIVNVGTVDCQKHHSFCQGENVRAYPEIRLFPQNSNRRDQYQSYNGWHRDAFSLKTWALSSLPRASVDLSPEDFKRKVLGGKDHWVLDFYAPWCGPCQQFAPEFEVLARMMKGTVRAGKVDCQAHYQTCQSAGIKAYPSVRFYPHLGTTRRDQGGEHINSRDATVIADILRQRLQQLALLGKSSKLKVS</sequence>
<dbReference type="CDD" id="cd03003">
    <property type="entry name" value="PDI_a_ERdj5_N"/>
    <property type="match status" value="1"/>
</dbReference>
<feature type="domain" description="Thioredoxin" evidence="11">
    <location>
        <begin position="116"/>
        <end position="234"/>
    </location>
</feature>
<dbReference type="PROSITE" id="PS00194">
    <property type="entry name" value="THIOREDOXIN_1"/>
    <property type="match status" value="2"/>
</dbReference>
<proteinExistence type="predicted"/>
<evidence type="ECO:0000256" key="4">
    <source>
        <dbReference type="ARBA" id="ARBA00022737"/>
    </source>
</evidence>
<gene>
    <name evidence="12" type="primary">dnajc10</name>
</gene>
<dbReference type="InterPro" id="IPR001623">
    <property type="entry name" value="DnaJ_domain"/>
</dbReference>
<dbReference type="InterPro" id="IPR035674">
    <property type="entry name" value="ERdj5_TRX_C"/>
</dbReference>
<keyword evidence="7" id="KW-1015">Disulfide bond</keyword>
<dbReference type="InterPro" id="IPR017937">
    <property type="entry name" value="Thioredoxin_CS"/>
</dbReference>
<dbReference type="GO" id="GO:0036498">
    <property type="term" value="P:IRE1-mediated unfolded protein response"/>
    <property type="evidence" value="ECO:0007669"/>
    <property type="project" value="TreeGrafter"/>
</dbReference>
<dbReference type="FunFam" id="3.40.30.10:FF:000135">
    <property type="entry name" value="DnaJ homolog subfamily C member 10"/>
    <property type="match status" value="1"/>
</dbReference>
<dbReference type="GO" id="GO:0015035">
    <property type="term" value="F:protein-disulfide reductase activity"/>
    <property type="evidence" value="ECO:0007669"/>
    <property type="project" value="TreeGrafter"/>
</dbReference>
<dbReference type="Gene3D" id="1.10.287.110">
    <property type="entry name" value="DnaJ domain"/>
    <property type="match status" value="1"/>
</dbReference>
<dbReference type="GO" id="GO:0051117">
    <property type="term" value="F:ATPase binding"/>
    <property type="evidence" value="ECO:0007669"/>
    <property type="project" value="UniProtKB-ARBA"/>
</dbReference>
<keyword evidence="5" id="KW-0256">Endoplasmic reticulum</keyword>
<accession>A0A672KM11</accession>
<evidence type="ECO:0000256" key="1">
    <source>
        <dbReference type="ARBA" id="ARBA00004319"/>
    </source>
</evidence>
<name>A0A672KM11_SINGR</name>
<evidence type="ECO:0000256" key="7">
    <source>
        <dbReference type="ARBA" id="ARBA00023157"/>
    </source>
</evidence>
<keyword evidence="13" id="KW-1185">Reference proteome</keyword>
<dbReference type="PROSITE" id="PS51352">
    <property type="entry name" value="THIOREDOXIN_2"/>
    <property type="match status" value="3"/>
</dbReference>
<dbReference type="AlphaFoldDB" id="A0A672KM11"/>
<dbReference type="PANTHER" id="PTHR44340:SF1">
    <property type="entry name" value="DNAJ HOMOLOG SUBFAMILY C MEMBER 10"/>
    <property type="match status" value="1"/>
</dbReference>
<evidence type="ECO:0000256" key="3">
    <source>
        <dbReference type="ARBA" id="ARBA00022729"/>
    </source>
</evidence>
<evidence type="ECO:0000313" key="13">
    <source>
        <dbReference type="Proteomes" id="UP000472262"/>
    </source>
</evidence>
<comment type="subcellular location">
    <subcellularLocation>
        <location evidence="1">Endoplasmic reticulum lumen</location>
    </subcellularLocation>
</comment>
<dbReference type="GO" id="GO:0051087">
    <property type="term" value="F:protein-folding chaperone binding"/>
    <property type="evidence" value="ECO:0007669"/>
    <property type="project" value="UniProtKB-ARBA"/>
</dbReference>
<dbReference type="InterPro" id="IPR036869">
    <property type="entry name" value="J_dom_sf"/>
</dbReference>
<dbReference type="InterPro" id="IPR035673">
    <property type="entry name" value="ERdj5_TRX_N"/>
</dbReference>
<reference evidence="12" key="2">
    <citation type="submission" date="2025-09" db="UniProtKB">
        <authorList>
            <consortium name="Ensembl"/>
        </authorList>
    </citation>
    <scope>IDENTIFICATION</scope>
</reference>
<evidence type="ECO:0000256" key="8">
    <source>
        <dbReference type="ARBA" id="ARBA00023180"/>
    </source>
</evidence>
<dbReference type="Pfam" id="PF00085">
    <property type="entry name" value="Thioredoxin"/>
    <property type="match status" value="4"/>
</dbReference>
<dbReference type="PANTHER" id="PTHR44340">
    <property type="entry name" value="DNAJ HOMOLOG SUBFAMILY C MEMBER 10"/>
    <property type="match status" value="1"/>
</dbReference>
<reference evidence="12" key="1">
    <citation type="submission" date="2025-08" db="UniProtKB">
        <authorList>
            <consortium name="Ensembl"/>
        </authorList>
    </citation>
    <scope>IDENTIFICATION</scope>
</reference>
<keyword evidence="9" id="KW-0676">Redox-active center</keyword>
<dbReference type="FunFam" id="3.40.30.10:FF:000087">
    <property type="entry name" value="DnaJ homolog subfamily C member 10"/>
    <property type="match status" value="1"/>
</dbReference>
<keyword evidence="3" id="KW-0732">Signal</keyword>
<dbReference type="PRINTS" id="PR00625">
    <property type="entry name" value="JDOMAIN"/>
</dbReference>
<evidence type="ECO:0000256" key="9">
    <source>
        <dbReference type="ARBA" id="ARBA00023284"/>
    </source>
</evidence>
<keyword evidence="6" id="KW-0560">Oxidoreductase</keyword>
<protein>
    <recommendedName>
        <fullName evidence="2">DnaJ homolog subfamily C member 10</fullName>
    </recommendedName>
</protein>
<keyword evidence="4" id="KW-0677">Repeat</keyword>
<dbReference type="FunFam" id="3.40.30.10:FF:000125">
    <property type="entry name" value="DnaJ homolog subfamily C member 10"/>
    <property type="match status" value="1"/>
</dbReference>
<dbReference type="SUPFAM" id="SSF46565">
    <property type="entry name" value="Chaperone J-domain"/>
    <property type="match status" value="1"/>
</dbReference>
<dbReference type="Gene3D" id="3.40.30.10">
    <property type="entry name" value="Glutaredoxin"/>
    <property type="match status" value="6"/>
</dbReference>
<dbReference type="InterPro" id="IPR052460">
    <property type="entry name" value="ER_disulfide_reductase"/>
</dbReference>
<dbReference type="FunFam" id="3.40.30.10:FF:000106">
    <property type="entry name" value="DnaJ homolog subfamily C member 10"/>
    <property type="match status" value="1"/>
</dbReference>
<evidence type="ECO:0000259" key="11">
    <source>
        <dbReference type="PROSITE" id="PS51352"/>
    </source>
</evidence>
<dbReference type="CDD" id="cd03004">
    <property type="entry name" value="PDI_a_ERdj5_C"/>
    <property type="match status" value="3"/>
</dbReference>
<feature type="domain" description="J" evidence="10">
    <location>
        <begin position="30"/>
        <end position="95"/>
    </location>
</feature>